<dbReference type="Pfam" id="PF00067">
    <property type="entry name" value="p450"/>
    <property type="match status" value="1"/>
</dbReference>
<keyword evidence="8" id="KW-1133">Transmembrane helix</keyword>
<dbReference type="InterPro" id="IPR050364">
    <property type="entry name" value="Cytochrome_P450_fung"/>
</dbReference>
<keyword evidence="8" id="KW-0812">Transmembrane</keyword>
<dbReference type="PANTHER" id="PTHR46300">
    <property type="entry name" value="P450, PUTATIVE (EUROFUNG)-RELATED-RELATED"/>
    <property type="match status" value="1"/>
</dbReference>
<evidence type="ECO:0000256" key="8">
    <source>
        <dbReference type="SAM" id="Phobius"/>
    </source>
</evidence>
<dbReference type="GO" id="GO:0004497">
    <property type="term" value="F:monooxygenase activity"/>
    <property type="evidence" value="ECO:0007669"/>
    <property type="project" value="UniProtKB-KW"/>
</dbReference>
<keyword evidence="7" id="KW-0503">Monooxygenase</keyword>
<dbReference type="Gene3D" id="1.10.630.10">
    <property type="entry name" value="Cytochrome P450"/>
    <property type="match status" value="1"/>
</dbReference>
<dbReference type="InterPro" id="IPR001128">
    <property type="entry name" value="Cyt_P450"/>
</dbReference>
<sequence length="276" mass="31339">MNDSTGPRAKRKLSEILSPLACQASGVNLISTGPSLEILQVTGGYIDHAPACHEFDSRTILAVLTISFVVINVIRRFILNRQYRYLPPGPVPLPLLGSLLSIGKEPWLTYTKWGAAYGDLVFVRILDQDVVVLSSQYVAEALLDKRSRIYSDRPYLATVKPFGWSCNFGFLGYNDEWRLRRRLFHQTFRPESARKFCPMHIKRAHEMIVNMIDDPQRYYSHFATFTSSTAMSVVYGYEPSPRDDPLVHVITEAVELGFAVMTPEKAIILKTFPFCK</sequence>
<protein>
    <submittedName>
        <fullName evidence="9">Cytochrome P450</fullName>
    </submittedName>
</protein>
<evidence type="ECO:0000256" key="6">
    <source>
        <dbReference type="ARBA" id="ARBA00023004"/>
    </source>
</evidence>
<evidence type="ECO:0000256" key="5">
    <source>
        <dbReference type="ARBA" id="ARBA00023002"/>
    </source>
</evidence>
<dbReference type="OrthoDB" id="2681947at2759"/>
<dbReference type="GO" id="GO:0005506">
    <property type="term" value="F:iron ion binding"/>
    <property type="evidence" value="ECO:0007669"/>
    <property type="project" value="InterPro"/>
</dbReference>
<dbReference type="SUPFAM" id="SSF48264">
    <property type="entry name" value="Cytochrome P450"/>
    <property type="match status" value="1"/>
</dbReference>
<accession>A0A1B7MPP1</accession>
<dbReference type="GO" id="GO:0016705">
    <property type="term" value="F:oxidoreductase activity, acting on paired donors, with incorporation or reduction of molecular oxygen"/>
    <property type="evidence" value="ECO:0007669"/>
    <property type="project" value="InterPro"/>
</dbReference>
<dbReference type="InterPro" id="IPR036396">
    <property type="entry name" value="Cyt_P450_sf"/>
</dbReference>
<evidence type="ECO:0000313" key="9">
    <source>
        <dbReference type="EMBL" id="OAX34585.1"/>
    </source>
</evidence>
<keyword evidence="10" id="KW-1185">Reference proteome</keyword>
<evidence type="ECO:0000313" key="10">
    <source>
        <dbReference type="Proteomes" id="UP000092154"/>
    </source>
</evidence>
<reference evidence="9 10" key="1">
    <citation type="submission" date="2016-06" db="EMBL/GenBank/DDBJ databases">
        <title>Comparative genomics of the ectomycorrhizal sister species Rhizopogon vinicolor and Rhizopogon vesiculosus (Basidiomycota: Boletales) reveals a divergence of the mating type B locus.</title>
        <authorList>
            <consortium name="DOE Joint Genome Institute"/>
            <person name="Mujic A.B."/>
            <person name="Kuo A."/>
            <person name="Tritt A."/>
            <person name="Lipzen A."/>
            <person name="Chen C."/>
            <person name="Johnson J."/>
            <person name="Sharma A."/>
            <person name="Barry K."/>
            <person name="Grigoriev I.V."/>
            <person name="Spatafora J.W."/>
        </authorList>
    </citation>
    <scope>NUCLEOTIDE SEQUENCE [LARGE SCALE GENOMIC DNA]</scope>
    <source>
        <strain evidence="9 10">AM-OR11-026</strain>
    </source>
</reference>
<keyword evidence="4" id="KW-0479">Metal-binding</keyword>
<dbReference type="EMBL" id="KV448592">
    <property type="protein sequence ID" value="OAX34585.1"/>
    <property type="molecule type" value="Genomic_DNA"/>
</dbReference>
<proteinExistence type="inferred from homology"/>
<keyword evidence="5" id="KW-0560">Oxidoreductase</keyword>
<dbReference type="STRING" id="1314800.A0A1B7MPP1"/>
<feature type="transmembrane region" description="Helical" evidence="8">
    <location>
        <begin position="60"/>
        <end position="78"/>
    </location>
</feature>
<evidence type="ECO:0000256" key="1">
    <source>
        <dbReference type="ARBA" id="ARBA00001971"/>
    </source>
</evidence>
<comment type="cofactor">
    <cofactor evidence="1">
        <name>heme</name>
        <dbReference type="ChEBI" id="CHEBI:30413"/>
    </cofactor>
</comment>
<evidence type="ECO:0000256" key="4">
    <source>
        <dbReference type="ARBA" id="ARBA00022723"/>
    </source>
</evidence>
<evidence type="ECO:0000256" key="3">
    <source>
        <dbReference type="ARBA" id="ARBA00022617"/>
    </source>
</evidence>
<dbReference type="PANTHER" id="PTHR46300:SF7">
    <property type="entry name" value="P450, PUTATIVE (EUROFUNG)-RELATED"/>
    <property type="match status" value="1"/>
</dbReference>
<name>A0A1B7MPP1_9AGAM</name>
<keyword evidence="6" id="KW-0408">Iron</keyword>
<dbReference type="InParanoid" id="A0A1B7MPP1"/>
<dbReference type="GO" id="GO:0020037">
    <property type="term" value="F:heme binding"/>
    <property type="evidence" value="ECO:0007669"/>
    <property type="project" value="InterPro"/>
</dbReference>
<comment type="similarity">
    <text evidence="2">Belongs to the cytochrome P450 family.</text>
</comment>
<evidence type="ECO:0000256" key="7">
    <source>
        <dbReference type="ARBA" id="ARBA00023033"/>
    </source>
</evidence>
<gene>
    <name evidence="9" type="ORF">K503DRAFT_433569</name>
</gene>
<keyword evidence="3" id="KW-0349">Heme</keyword>
<dbReference type="Proteomes" id="UP000092154">
    <property type="component" value="Unassembled WGS sequence"/>
</dbReference>
<evidence type="ECO:0000256" key="2">
    <source>
        <dbReference type="ARBA" id="ARBA00010617"/>
    </source>
</evidence>
<organism evidence="9 10">
    <name type="scientific">Rhizopogon vinicolor AM-OR11-026</name>
    <dbReference type="NCBI Taxonomy" id="1314800"/>
    <lineage>
        <taxon>Eukaryota</taxon>
        <taxon>Fungi</taxon>
        <taxon>Dikarya</taxon>
        <taxon>Basidiomycota</taxon>
        <taxon>Agaricomycotina</taxon>
        <taxon>Agaricomycetes</taxon>
        <taxon>Agaricomycetidae</taxon>
        <taxon>Boletales</taxon>
        <taxon>Suillineae</taxon>
        <taxon>Rhizopogonaceae</taxon>
        <taxon>Rhizopogon</taxon>
    </lineage>
</organism>
<feature type="non-terminal residue" evidence="9">
    <location>
        <position position="276"/>
    </location>
</feature>
<dbReference type="AlphaFoldDB" id="A0A1B7MPP1"/>
<keyword evidence="8" id="KW-0472">Membrane</keyword>